<dbReference type="Pfam" id="PF02317">
    <property type="entry name" value="Octopine_DH"/>
    <property type="match status" value="1"/>
</dbReference>
<dbReference type="InterPro" id="IPR008927">
    <property type="entry name" value="6-PGluconate_DH-like_C_sf"/>
</dbReference>
<sequence>GVGLSNPNPAVHVPGSILNVGAMEVSEMEGALGIPKGKYSMYKHGMSPAVARVQLAFYQEERKIASAMGIKMIEFREDQFFWKGGIMGVEYWVPFADVILPPIVGPNSVEHRYFTEDIPVGTVIRYHLAQKFGVDVPTIESMMQLGSVICKRDFLKEGITLKELGIEDLTKEQIIRYVREGIKG</sequence>
<comment type="caution">
    <text evidence="2">The sequence shown here is derived from an EMBL/GenBank/DDBJ whole genome shotgun (WGS) entry which is preliminary data.</text>
</comment>
<dbReference type="SUPFAM" id="SSF48179">
    <property type="entry name" value="6-phosphogluconate dehydrogenase C-terminal domain-like"/>
    <property type="match status" value="1"/>
</dbReference>
<accession>X0S6P7</accession>
<dbReference type="GO" id="GO:0016491">
    <property type="term" value="F:oxidoreductase activity"/>
    <property type="evidence" value="ECO:0007669"/>
    <property type="project" value="InterPro"/>
</dbReference>
<protein>
    <recommendedName>
        <fullName evidence="1">Opine dehydrogenase domain-containing protein</fullName>
    </recommendedName>
</protein>
<dbReference type="EMBL" id="BARS01003046">
    <property type="protein sequence ID" value="GAF76733.1"/>
    <property type="molecule type" value="Genomic_DNA"/>
</dbReference>
<dbReference type="InterPro" id="IPR003421">
    <property type="entry name" value="Opine_DH"/>
</dbReference>
<evidence type="ECO:0000259" key="1">
    <source>
        <dbReference type="Pfam" id="PF02317"/>
    </source>
</evidence>
<reference evidence="2" key="1">
    <citation type="journal article" date="2014" name="Front. Microbiol.">
        <title>High frequency of phylogenetically diverse reductive dehalogenase-homologous genes in deep subseafloor sedimentary metagenomes.</title>
        <authorList>
            <person name="Kawai M."/>
            <person name="Futagami T."/>
            <person name="Toyoda A."/>
            <person name="Takaki Y."/>
            <person name="Nishi S."/>
            <person name="Hori S."/>
            <person name="Arai W."/>
            <person name="Tsubouchi T."/>
            <person name="Morono Y."/>
            <person name="Uchiyama I."/>
            <person name="Ito T."/>
            <person name="Fujiyama A."/>
            <person name="Inagaki F."/>
            <person name="Takami H."/>
        </authorList>
    </citation>
    <scope>NUCLEOTIDE SEQUENCE</scope>
    <source>
        <strain evidence="2">Expedition CK06-06</strain>
    </source>
</reference>
<feature type="non-terminal residue" evidence="2">
    <location>
        <position position="1"/>
    </location>
</feature>
<dbReference type="InterPro" id="IPR013328">
    <property type="entry name" value="6PGD_dom2"/>
</dbReference>
<organism evidence="2">
    <name type="scientific">marine sediment metagenome</name>
    <dbReference type="NCBI Taxonomy" id="412755"/>
    <lineage>
        <taxon>unclassified sequences</taxon>
        <taxon>metagenomes</taxon>
        <taxon>ecological metagenomes</taxon>
    </lineage>
</organism>
<dbReference type="AlphaFoldDB" id="X0S6P7"/>
<feature type="domain" description="Opine dehydrogenase" evidence="1">
    <location>
        <begin position="2"/>
        <end position="150"/>
    </location>
</feature>
<proteinExistence type="predicted"/>
<name>X0S6P7_9ZZZZ</name>
<evidence type="ECO:0000313" key="2">
    <source>
        <dbReference type="EMBL" id="GAF76733.1"/>
    </source>
</evidence>
<dbReference type="Gene3D" id="1.10.1040.10">
    <property type="entry name" value="N-(1-d-carboxylethyl)-l-norvaline Dehydrogenase, domain 2"/>
    <property type="match status" value="1"/>
</dbReference>
<gene>
    <name evidence="2" type="ORF">S01H1_05865</name>
</gene>